<reference evidence="2 3" key="1">
    <citation type="journal article" date="2013" name="Genome Announc.">
        <title>Draft Genome Sequence of Pseudomonas fluorescens LMG 5329, a White Line-Inducing Principle-Producing Bioindicator for the Mushroom Pathogen Pseudomonas tolaasii.</title>
        <authorList>
            <person name="Ghequire M.G."/>
            <person name="Rokni-Zadeh H."/>
            <person name="Zarrineh P."/>
            <person name="De Mot R."/>
        </authorList>
    </citation>
    <scope>NUCLEOTIDE SEQUENCE [LARGE SCALE GENOMIC DNA]</scope>
    <source>
        <strain evidence="2 3">LMG 5329</strain>
    </source>
</reference>
<name>A0A0A1Z3Z7_PSEFL</name>
<accession>A0A0A1Z3Z7</accession>
<protein>
    <submittedName>
        <fullName evidence="2">Membrane protein</fullName>
    </submittedName>
</protein>
<sequence>MDQAPQPPADETTQQNKMDRYANVLSNGLLWLNERAWPLTVGILSVAGLYLYQYIQVEKVPLSILSAAAFTALPAMFAMLVFVIGMMGASILMPTFILFLRLNAKGTRLSDQLNLSRQSPERTAQHRRLLMHWAASLVVLAVFWLSAVYLSANAESGPFQTVCWVVSIAVTVLAYTCIIIRARPANIPRRELSVEFWIASASAGVIQMLVVLMVTVPVSRAFGEYSDSVVLFTPVMFAEIVVLFLIQGLGACLVAYMNDHKNPVALASLAALGLLIALGLFPVTGAKLGGLPLQASASGGRMCTVMTWSEGAKVPGTLVDAKKPEGSIKLRVLADSDGSYIVRPWQAKEKTVTFVPHSSVAQLDECP</sequence>
<dbReference type="Proteomes" id="UP000030060">
    <property type="component" value="Unassembled WGS sequence"/>
</dbReference>
<organism evidence="2 3">
    <name type="scientific">Pseudomonas fluorescens LMG 5329</name>
    <dbReference type="NCBI Taxonomy" id="1324332"/>
    <lineage>
        <taxon>Bacteria</taxon>
        <taxon>Pseudomonadati</taxon>
        <taxon>Pseudomonadota</taxon>
        <taxon>Gammaproteobacteria</taxon>
        <taxon>Pseudomonadales</taxon>
        <taxon>Pseudomonadaceae</taxon>
        <taxon>Pseudomonas</taxon>
    </lineage>
</organism>
<dbReference type="RefSeq" id="WP_038843589.1">
    <property type="nucleotide sequence ID" value="NZ_ASGY01000034.1"/>
</dbReference>
<dbReference type="EMBL" id="ASGY01000034">
    <property type="protein sequence ID" value="KGE69030.1"/>
    <property type="molecule type" value="Genomic_DNA"/>
</dbReference>
<feature type="transmembrane region" description="Helical" evidence="1">
    <location>
        <begin position="129"/>
        <end position="152"/>
    </location>
</feature>
<keyword evidence="1" id="KW-1133">Transmembrane helix</keyword>
<dbReference type="AlphaFoldDB" id="A0A0A1Z3Z7"/>
<comment type="caution">
    <text evidence="2">The sequence shown here is derived from an EMBL/GenBank/DDBJ whole genome shotgun (WGS) entry which is preliminary data.</text>
</comment>
<keyword evidence="1" id="KW-0812">Transmembrane</keyword>
<dbReference type="OrthoDB" id="6821223at2"/>
<gene>
    <name evidence="2" type="ORF">K814_0104965</name>
</gene>
<evidence type="ECO:0000313" key="2">
    <source>
        <dbReference type="EMBL" id="KGE69030.1"/>
    </source>
</evidence>
<keyword evidence="1" id="KW-0472">Membrane</keyword>
<feature type="transmembrane region" description="Helical" evidence="1">
    <location>
        <begin position="236"/>
        <end position="257"/>
    </location>
</feature>
<proteinExistence type="predicted"/>
<evidence type="ECO:0000313" key="3">
    <source>
        <dbReference type="Proteomes" id="UP000030060"/>
    </source>
</evidence>
<feature type="transmembrane region" description="Helical" evidence="1">
    <location>
        <begin position="164"/>
        <end position="182"/>
    </location>
</feature>
<feature type="transmembrane region" description="Helical" evidence="1">
    <location>
        <begin position="264"/>
        <end position="283"/>
    </location>
</feature>
<feature type="transmembrane region" description="Helical" evidence="1">
    <location>
        <begin position="75"/>
        <end position="100"/>
    </location>
</feature>
<evidence type="ECO:0000256" key="1">
    <source>
        <dbReference type="SAM" id="Phobius"/>
    </source>
</evidence>
<feature type="transmembrane region" description="Helical" evidence="1">
    <location>
        <begin position="194"/>
        <end position="216"/>
    </location>
</feature>